<dbReference type="AlphaFoldDB" id="A0A1A6B2K3"/>
<gene>
    <name evidence="3" type="ORF">CLRAG_03800</name>
</gene>
<dbReference type="InterPro" id="IPR003675">
    <property type="entry name" value="Rce1/LyrA-like_dom"/>
</dbReference>
<evidence type="ECO:0000313" key="4">
    <source>
        <dbReference type="Proteomes" id="UP000093954"/>
    </source>
</evidence>
<dbReference type="GO" id="GO:0006508">
    <property type="term" value="P:proteolysis"/>
    <property type="evidence" value="ECO:0007669"/>
    <property type="project" value="UniProtKB-KW"/>
</dbReference>
<dbReference type="Proteomes" id="UP000093954">
    <property type="component" value="Unassembled WGS sequence"/>
</dbReference>
<sequence length="283" mass="31997">MNSLNPFKIISNIENESLEFEKMAVKDAVGAAIIYGIILCLIGGFTRVFSINNKSQLEMFMLNTIMALMILAATTIIFYKLYIIRSDKDLFLKEVYKKFTIRNIFYATVAIVGFRIISNNLVIFVLDPFSKILMPKSMLKSIGEIIQMPFIIYVCIVGPAMEEFVFRGVILGGLLKKYSGKNSIIVSALLFGIVHLNGIQFINGFLLGVLLGYVYVKTKSIYLCMYSHMLFNSIAFVLAYVPYMNRTQNLFVVISLTILGVVFIIYGLKKVSKCKDLDKVPRI</sequence>
<feature type="transmembrane region" description="Helical" evidence="1">
    <location>
        <begin position="223"/>
        <end position="243"/>
    </location>
</feature>
<feature type="transmembrane region" description="Helical" evidence="1">
    <location>
        <begin position="150"/>
        <end position="172"/>
    </location>
</feature>
<feature type="transmembrane region" description="Helical" evidence="1">
    <location>
        <begin position="249"/>
        <end position="268"/>
    </location>
</feature>
<proteinExistence type="predicted"/>
<keyword evidence="1" id="KW-0812">Transmembrane</keyword>
<dbReference type="PANTHER" id="PTHR36435:SF1">
    <property type="entry name" value="CAAX AMINO TERMINAL PROTEASE FAMILY PROTEIN"/>
    <property type="match status" value="1"/>
</dbReference>
<feature type="transmembrane region" description="Helical" evidence="1">
    <location>
        <begin position="184"/>
        <end position="216"/>
    </location>
</feature>
<evidence type="ECO:0000313" key="3">
    <source>
        <dbReference type="EMBL" id="OBR96510.1"/>
    </source>
</evidence>
<feature type="transmembrane region" description="Helical" evidence="1">
    <location>
        <begin position="28"/>
        <end position="48"/>
    </location>
</feature>
<evidence type="ECO:0000256" key="1">
    <source>
        <dbReference type="SAM" id="Phobius"/>
    </source>
</evidence>
<feature type="transmembrane region" description="Helical" evidence="1">
    <location>
        <begin position="104"/>
        <end position="129"/>
    </location>
</feature>
<comment type="caution">
    <text evidence="3">The sequence shown here is derived from an EMBL/GenBank/DDBJ whole genome shotgun (WGS) entry which is preliminary data.</text>
</comment>
<dbReference type="PATRIC" id="fig|1353534.3.peg.393"/>
<keyword evidence="3" id="KW-0378">Hydrolase</keyword>
<accession>A0A1A6B2K3</accession>
<dbReference type="GO" id="GO:0004175">
    <property type="term" value="F:endopeptidase activity"/>
    <property type="evidence" value="ECO:0007669"/>
    <property type="project" value="UniProtKB-ARBA"/>
</dbReference>
<dbReference type="EMBL" id="LROS01000004">
    <property type="protein sequence ID" value="OBR96510.1"/>
    <property type="molecule type" value="Genomic_DNA"/>
</dbReference>
<dbReference type="GO" id="GO:0080120">
    <property type="term" value="P:CAAX-box protein maturation"/>
    <property type="evidence" value="ECO:0007669"/>
    <property type="project" value="UniProtKB-ARBA"/>
</dbReference>
<dbReference type="PANTHER" id="PTHR36435">
    <property type="entry name" value="SLR1288 PROTEIN"/>
    <property type="match status" value="1"/>
</dbReference>
<keyword evidence="1" id="KW-0472">Membrane</keyword>
<dbReference type="Pfam" id="PF02517">
    <property type="entry name" value="Rce1-like"/>
    <property type="match status" value="1"/>
</dbReference>
<feature type="domain" description="CAAX prenyl protease 2/Lysostaphin resistance protein A-like" evidence="2">
    <location>
        <begin position="148"/>
        <end position="233"/>
    </location>
</feature>
<dbReference type="InterPro" id="IPR052710">
    <property type="entry name" value="CAAX_protease"/>
</dbReference>
<name>A0A1A6B2K3_9CLOT</name>
<keyword evidence="1" id="KW-1133">Transmembrane helix</keyword>
<reference evidence="3 4" key="1">
    <citation type="journal article" date="2012" name="Front. Microbiol.">
        <title>Draft Genome Sequence of the Virulent Strain 01-B526 of the Fish Pathogen Aeromonas salmonicida.</title>
        <authorList>
            <person name="Charette S.J."/>
            <person name="Brochu F."/>
            <person name="Boyle B."/>
            <person name="Filion G."/>
            <person name="Tanaka K.H."/>
            <person name="Derome N."/>
        </authorList>
    </citation>
    <scope>NUCLEOTIDE SEQUENCE [LARGE SCALE GENOMIC DNA]</scope>
    <source>
        <strain evidence="3 4">P11</strain>
    </source>
</reference>
<keyword evidence="4" id="KW-1185">Reference proteome</keyword>
<keyword evidence="3" id="KW-0645">Protease</keyword>
<evidence type="ECO:0000259" key="2">
    <source>
        <dbReference type="Pfam" id="PF02517"/>
    </source>
</evidence>
<feature type="transmembrane region" description="Helical" evidence="1">
    <location>
        <begin position="60"/>
        <end position="84"/>
    </location>
</feature>
<dbReference type="RefSeq" id="WP_065076813.1">
    <property type="nucleotide sequence ID" value="NZ_LROS01000004.1"/>
</dbReference>
<protein>
    <submittedName>
        <fullName evidence="3">CAAX amino terminal protease self-immunity</fullName>
    </submittedName>
</protein>
<organism evidence="3 4">
    <name type="scientific">Clostridium ragsdalei P11</name>
    <dbReference type="NCBI Taxonomy" id="1353534"/>
    <lineage>
        <taxon>Bacteria</taxon>
        <taxon>Bacillati</taxon>
        <taxon>Bacillota</taxon>
        <taxon>Clostridia</taxon>
        <taxon>Eubacteriales</taxon>
        <taxon>Clostridiaceae</taxon>
        <taxon>Clostridium</taxon>
    </lineage>
</organism>